<feature type="transmembrane region" description="Helical" evidence="1">
    <location>
        <begin position="118"/>
        <end position="136"/>
    </location>
</feature>
<evidence type="ECO:0000256" key="1">
    <source>
        <dbReference type="SAM" id="Phobius"/>
    </source>
</evidence>
<keyword evidence="1" id="KW-1133">Transmembrane helix</keyword>
<reference evidence="3 4" key="1">
    <citation type="submission" date="2016-01" db="EMBL/GenBank/DDBJ databases">
        <title>Complete genome sequence of a soil Actinobacterium, Isoptericola dokdonensis DS-3.</title>
        <authorList>
            <person name="Kwon S.-K."/>
            <person name="Kim J.F."/>
        </authorList>
    </citation>
    <scope>NUCLEOTIDE SEQUENCE [LARGE SCALE GENOMIC DNA]</scope>
    <source>
        <strain evidence="3 4">DS-3</strain>
    </source>
</reference>
<evidence type="ECO:0000259" key="2">
    <source>
        <dbReference type="Pfam" id="PF01569"/>
    </source>
</evidence>
<organism evidence="3 4">
    <name type="scientific">Isoptericola dokdonensis DS-3</name>
    <dbReference type="NCBI Taxonomy" id="1300344"/>
    <lineage>
        <taxon>Bacteria</taxon>
        <taxon>Bacillati</taxon>
        <taxon>Actinomycetota</taxon>
        <taxon>Actinomycetes</taxon>
        <taxon>Micrococcales</taxon>
        <taxon>Promicromonosporaceae</taxon>
        <taxon>Isoptericola</taxon>
    </lineage>
</organism>
<keyword evidence="4" id="KW-1185">Reference proteome</keyword>
<sequence length="200" mass="20076">MAARWVTAGVLLVACALLYAVAVGTAAGQTVDIRLFSAAQAWNPTLEPLVAPLRPGIPVVLAVACGAAAAVRLWRAAPGPVVRVGVGVGVTVAVALLLKRVLERPYLGDAGYVENTFPSGHVAVSAALALALLTLCSPAAARALVLPVALVVAAACVVNVVGHAHRPADTLGALLLAAAVHATVAPARARFTRPVAAVHP</sequence>
<name>A0A168FYE7_9MICO</name>
<feature type="domain" description="Phosphatidic acid phosphatase type 2/haloperoxidase" evidence="2">
    <location>
        <begin position="114"/>
        <end position="187"/>
    </location>
</feature>
<proteinExistence type="predicted"/>
<dbReference type="SUPFAM" id="SSF48317">
    <property type="entry name" value="Acid phosphatase/Vanadium-dependent haloperoxidase"/>
    <property type="match status" value="1"/>
</dbReference>
<dbReference type="Proteomes" id="UP000076794">
    <property type="component" value="Chromosome"/>
</dbReference>
<dbReference type="PATRIC" id="fig|1300344.3.peg.3238"/>
<dbReference type="EMBL" id="CP014209">
    <property type="protein sequence ID" value="ANC32729.1"/>
    <property type="molecule type" value="Genomic_DNA"/>
</dbReference>
<gene>
    <name evidence="3" type="ORF">I598_3219</name>
</gene>
<dbReference type="Gene3D" id="1.20.144.10">
    <property type="entry name" value="Phosphatidic acid phosphatase type 2/haloperoxidase"/>
    <property type="match status" value="1"/>
</dbReference>
<feature type="transmembrane region" description="Helical" evidence="1">
    <location>
        <begin position="143"/>
        <end position="164"/>
    </location>
</feature>
<dbReference type="AlphaFoldDB" id="A0A168FYE7"/>
<feature type="transmembrane region" description="Helical" evidence="1">
    <location>
        <begin position="52"/>
        <end position="74"/>
    </location>
</feature>
<evidence type="ECO:0000313" key="4">
    <source>
        <dbReference type="Proteomes" id="UP000076794"/>
    </source>
</evidence>
<dbReference type="STRING" id="1300344.I598_3219"/>
<keyword evidence="1" id="KW-0472">Membrane</keyword>
<dbReference type="PROSITE" id="PS51257">
    <property type="entry name" value="PROKAR_LIPOPROTEIN"/>
    <property type="match status" value="1"/>
</dbReference>
<dbReference type="InterPro" id="IPR000326">
    <property type="entry name" value="PAP2/HPO"/>
</dbReference>
<keyword evidence="1" id="KW-0812">Transmembrane</keyword>
<feature type="transmembrane region" description="Helical" evidence="1">
    <location>
        <begin position="81"/>
        <end position="98"/>
    </location>
</feature>
<dbReference type="KEGG" id="ido:I598_3219"/>
<dbReference type="InterPro" id="IPR036938">
    <property type="entry name" value="PAP2/HPO_sf"/>
</dbReference>
<accession>A0A168FYE7</accession>
<dbReference type="Pfam" id="PF01569">
    <property type="entry name" value="PAP2"/>
    <property type="match status" value="1"/>
</dbReference>
<protein>
    <submittedName>
        <fullName evidence="3">PAP2 superfamily protein</fullName>
    </submittedName>
</protein>
<evidence type="ECO:0000313" key="3">
    <source>
        <dbReference type="EMBL" id="ANC32729.1"/>
    </source>
</evidence>